<organism evidence="1">
    <name type="scientific">uncultured bacterium r_05</name>
    <dbReference type="NCBI Taxonomy" id="1132279"/>
    <lineage>
        <taxon>Bacteria</taxon>
        <taxon>environmental samples</taxon>
    </lineage>
</organism>
<dbReference type="EMBL" id="JQ303340">
    <property type="protein sequence ID" value="AFN57697.1"/>
    <property type="molecule type" value="Genomic_DNA"/>
</dbReference>
<evidence type="ECO:0000313" key="1">
    <source>
        <dbReference type="EMBL" id="AFN57697.1"/>
    </source>
</evidence>
<name>I6YXG3_9BACT</name>
<proteinExistence type="predicted"/>
<accession>I6YXG3</accession>
<dbReference type="InterPro" id="IPR013783">
    <property type="entry name" value="Ig-like_fold"/>
</dbReference>
<sequence>MAALVLAAGFTSCSEDDLDTNQYNKSGVNILGFGPMPITRGATMRVTGTQLNQVKEVLFPEGNQKLTPATTYVNGDFSVQSSEEMTVTIPDQCVPGKLRLVTNNGETIVSASNITFVEEIKVSSMSPDPVHPGDVLTIKGEYVWNIGQVVFFDHVTVNAEDFVKNTRTEIQVRVPMEAKTGEVAYNDGSDGAENTQIGTLNVDAAKATGVSNANPEFGETITITGENLDLVSSIDFPAMADVPFQVANDGKSINVTVPTNTISGTVTLNSASGLTTSVNITVPLATVSSTSPVKDVKVGQTITIKGNKLDRITQLILPAIDNPLKKGQFTQSATEISFVVPEGMGDGKVTLVQHDNYSVESDKISMYSEAPETTIWAGKFVIGNWNAGMQELAWGGFDWSTVKPGQVLTVYLTPDMSEGWSQIRIGNGSWAALPGTADVNPLTAADTKFSVTLTQAMIDEMVKNGGLVICGAFFTITKITLSILETTIWSGHFALGSWAAGMGDLSWGGYDWSKVAVGTTLKLYYEVDSSVGYINIRFGNGSWEALPSTKGWGSDGNASPDPSETSIKTVLTKDDLDQLVNKGGLVICGAGIFVKKVVLQ</sequence>
<protein>
    <recommendedName>
        <fullName evidence="2">IPT/TIG domain-containing protein</fullName>
    </recommendedName>
</protein>
<evidence type="ECO:0008006" key="2">
    <source>
        <dbReference type="Google" id="ProtNLM"/>
    </source>
</evidence>
<reference evidence="1" key="1">
    <citation type="journal article" date="2012" name="PLoS ONE">
        <title>Functional metagenomics unveils a multifunctional glycosyl hydrolase from the family 43 catalysing the breakdown of plant polymers in the calf rumen.</title>
        <authorList>
            <person name="Ferrer M."/>
            <person name="Ghazi A."/>
            <person name="Beloqui A."/>
            <person name="Vieites J.M."/>
            <person name="Lopez-Cortes N."/>
            <person name="Marin-Navarro J."/>
            <person name="Nechitaylo T.Y."/>
            <person name="Guazzaroni M.E."/>
            <person name="Polaina J."/>
            <person name="Waliczek A."/>
            <person name="Chernikova T.N."/>
            <person name="Reva O.N."/>
            <person name="Golyshina O.V."/>
            <person name="Golyshin P.N."/>
        </authorList>
    </citation>
    <scope>NUCLEOTIDE SEQUENCE</scope>
</reference>
<dbReference type="Gene3D" id="2.60.40.10">
    <property type="entry name" value="Immunoglobulins"/>
    <property type="match status" value="4"/>
</dbReference>
<dbReference type="AlphaFoldDB" id="I6YXG3"/>
<dbReference type="InterPro" id="IPR014756">
    <property type="entry name" value="Ig_E-set"/>
</dbReference>
<dbReference type="SUPFAM" id="SSF81296">
    <property type="entry name" value="E set domains"/>
    <property type="match status" value="1"/>
</dbReference>